<keyword evidence="1" id="KW-0175">Coiled coil</keyword>
<reference evidence="3" key="2">
    <citation type="submission" date="2019-06" db="EMBL/GenBank/DDBJ databases">
        <title>Genomics analysis of Aphanomyces spp. identifies a new class of oomycete effector associated with host adaptation.</title>
        <authorList>
            <person name="Gaulin E."/>
        </authorList>
    </citation>
    <scope>NUCLEOTIDE SEQUENCE</scope>
    <source>
        <strain evidence="3">CBS 578.67</strain>
    </source>
</reference>
<organism evidence="4 5">
    <name type="scientific">Aphanomyces stellatus</name>
    <dbReference type="NCBI Taxonomy" id="120398"/>
    <lineage>
        <taxon>Eukaryota</taxon>
        <taxon>Sar</taxon>
        <taxon>Stramenopiles</taxon>
        <taxon>Oomycota</taxon>
        <taxon>Saprolegniomycetes</taxon>
        <taxon>Saprolegniales</taxon>
        <taxon>Verrucalvaceae</taxon>
        <taxon>Aphanomyces</taxon>
    </lineage>
</organism>
<dbReference type="AlphaFoldDB" id="A0A485L705"/>
<evidence type="ECO:0000256" key="1">
    <source>
        <dbReference type="SAM" id="Coils"/>
    </source>
</evidence>
<dbReference type="EMBL" id="CAADRA010006005">
    <property type="protein sequence ID" value="VFT93540.1"/>
    <property type="molecule type" value="Genomic_DNA"/>
</dbReference>
<dbReference type="Proteomes" id="UP000332933">
    <property type="component" value="Unassembled WGS sequence"/>
</dbReference>
<evidence type="ECO:0000313" key="3">
    <source>
        <dbReference type="EMBL" id="KAF0692084.1"/>
    </source>
</evidence>
<dbReference type="OrthoDB" id="68269at2759"/>
<protein>
    <submittedName>
        <fullName evidence="4">Aste57867_16775 protein</fullName>
    </submittedName>
</protein>
<sequence length="487" mass="54655">MHWRLAPDSYDIDKCIVAFWAYDDTHSSGRNVGRLRFRQSSPTNPIMENGTNGSSWDVARDLPFLIASDTDLQTELTQLCDVISESTTTVEDAASTKRRRGPSTAPSGARNQHQTRVRREILDLRHQVDKLVEELEETKEKSQTYSLASPWQTMAKLQETYATKAWRENRRLRDAVDEQRSFIDKMATLMRKKPRRDDDNFVNEAAWRDLKLAAHQSIREAGIHAIADRQYRQKDIVLMDAGLVGLQESYFRAAAVHPPTNPAAVVLEIVNHVKMAAPCAVIGQAAWQVFCGDTPPKLGVRATVTIERLDASTLYERFTDTSVDGLTSHANTVRKVYVEEDDGTHVIVWRSVLEDALVPHMAKGAVEDESGWIVVTPVDDRSCWRSFIMHMRIDPSTFPSGSASLGTTDNDAIQAIAASFNSLAIESEKQAAVNRGVPDTKDRTVLKVDLPLYTSLFERGHQFEVAFKSAMTRAVQTFQEHSRPSLT</sequence>
<proteinExistence type="predicted"/>
<feature type="coiled-coil region" evidence="1">
    <location>
        <begin position="121"/>
        <end position="148"/>
    </location>
</feature>
<gene>
    <name evidence="4" type="primary">Aste57867_16775</name>
    <name evidence="3" type="ORF">As57867_016718</name>
    <name evidence="4" type="ORF">ASTE57867_16775</name>
</gene>
<feature type="compositionally biased region" description="Polar residues" evidence="2">
    <location>
        <begin position="104"/>
        <end position="114"/>
    </location>
</feature>
<feature type="region of interest" description="Disordered" evidence="2">
    <location>
        <begin position="87"/>
        <end position="116"/>
    </location>
</feature>
<reference evidence="4 5" key="1">
    <citation type="submission" date="2019-03" db="EMBL/GenBank/DDBJ databases">
        <authorList>
            <person name="Gaulin E."/>
            <person name="Dumas B."/>
        </authorList>
    </citation>
    <scope>NUCLEOTIDE SEQUENCE [LARGE SCALE GENOMIC DNA]</scope>
    <source>
        <strain evidence="4">CBS 568.67</strain>
    </source>
</reference>
<keyword evidence="5" id="KW-1185">Reference proteome</keyword>
<evidence type="ECO:0000313" key="4">
    <source>
        <dbReference type="EMBL" id="VFT93540.1"/>
    </source>
</evidence>
<evidence type="ECO:0000313" key="5">
    <source>
        <dbReference type="Proteomes" id="UP000332933"/>
    </source>
</evidence>
<accession>A0A485L705</accession>
<evidence type="ECO:0000256" key="2">
    <source>
        <dbReference type="SAM" id="MobiDB-lite"/>
    </source>
</evidence>
<name>A0A485L705_9STRA</name>
<dbReference type="EMBL" id="VJMH01005984">
    <property type="protein sequence ID" value="KAF0692084.1"/>
    <property type="molecule type" value="Genomic_DNA"/>
</dbReference>